<evidence type="ECO:0000313" key="3">
    <source>
        <dbReference type="Proteomes" id="UP000015106"/>
    </source>
</evidence>
<keyword evidence="3" id="KW-1185">Reference proteome</keyword>
<feature type="compositionally biased region" description="Basic and acidic residues" evidence="1">
    <location>
        <begin position="51"/>
        <end position="66"/>
    </location>
</feature>
<evidence type="ECO:0000256" key="1">
    <source>
        <dbReference type="SAM" id="MobiDB-lite"/>
    </source>
</evidence>
<sequence length="175" mass="18786">RPAGLADGEPAEHVGDEADLDRPLEPVPLLPALSRAAAGHVDAAVLAEQVGRGRGDGRERAADHARGVPGRAGLRLPDERHRARLRPVVPERRVGPRALLGEQPLVELAALLDPERALRHHGAERALRPRHLAGARRHRSLCVTGSSLRSQRETDRAGGRSTVVHRCSGSVVAWS</sequence>
<feature type="region of interest" description="Disordered" evidence="1">
    <location>
        <begin position="50"/>
        <end position="79"/>
    </location>
</feature>
<dbReference type="Proteomes" id="UP000015106">
    <property type="component" value="Chromosome 3"/>
</dbReference>
<organism evidence="2 3">
    <name type="scientific">Triticum urartu</name>
    <name type="common">Red wild einkorn</name>
    <name type="synonym">Crithodium urartu</name>
    <dbReference type="NCBI Taxonomy" id="4572"/>
    <lineage>
        <taxon>Eukaryota</taxon>
        <taxon>Viridiplantae</taxon>
        <taxon>Streptophyta</taxon>
        <taxon>Embryophyta</taxon>
        <taxon>Tracheophyta</taxon>
        <taxon>Spermatophyta</taxon>
        <taxon>Magnoliopsida</taxon>
        <taxon>Liliopsida</taxon>
        <taxon>Poales</taxon>
        <taxon>Poaceae</taxon>
        <taxon>BOP clade</taxon>
        <taxon>Pooideae</taxon>
        <taxon>Triticodae</taxon>
        <taxon>Triticeae</taxon>
        <taxon>Triticinae</taxon>
        <taxon>Triticum</taxon>
    </lineage>
</organism>
<name>A0A8R7TZ65_TRIUA</name>
<feature type="region of interest" description="Disordered" evidence="1">
    <location>
        <begin position="1"/>
        <end position="25"/>
    </location>
</feature>
<dbReference type="AlphaFoldDB" id="A0A8R7TZ65"/>
<accession>A0A8R7TZ65</accession>
<reference evidence="2" key="2">
    <citation type="submission" date="2018-03" db="EMBL/GenBank/DDBJ databases">
        <title>The Triticum urartu genome reveals the dynamic nature of wheat genome evolution.</title>
        <authorList>
            <person name="Ling H."/>
            <person name="Ma B."/>
            <person name="Shi X."/>
            <person name="Liu H."/>
            <person name="Dong L."/>
            <person name="Sun H."/>
            <person name="Cao Y."/>
            <person name="Gao Q."/>
            <person name="Zheng S."/>
            <person name="Li Y."/>
            <person name="Yu Y."/>
            <person name="Du H."/>
            <person name="Qi M."/>
            <person name="Li Y."/>
            <person name="Yu H."/>
            <person name="Cui Y."/>
            <person name="Wang N."/>
            <person name="Chen C."/>
            <person name="Wu H."/>
            <person name="Zhao Y."/>
            <person name="Zhang J."/>
            <person name="Li Y."/>
            <person name="Zhou W."/>
            <person name="Zhang B."/>
            <person name="Hu W."/>
            <person name="Eijk M."/>
            <person name="Tang J."/>
            <person name="Witsenboer H."/>
            <person name="Zhao S."/>
            <person name="Li Z."/>
            <person name="Zhang A."/>
            <person name="Wang D."/>
            <person name="Liang C."/>
        </authorList>
    </citation>
    <scope>NUCLEOTIDE SEQUENCE [LARGE SCALE GENOMIC DNA]</scope>
    <source>
        <strain evidence="2">cv. G1812</strain>
    </source>
</reference>
<evidence type="ECO:0000313" key="2">
    <source>
        <dbReference type="EnsemblPlants" id="TuG1812G0300003857.01.T01.cds261354"/>
    </source>
</evidence>
<dbReference type="Gramene" id="TuG1812G0300003857.01.T01">
    <property type="protein sequence ID" value="TuG1812G0300003857.01.T01.cds261354"/>
    <property type="gene ID" value="TuG1812G0300003857.01"/>
</dbReference>
<reference evidence="3" key="1">
    <citation type="journal article" date="2013" name="Nature">
        <title>Draft genome of the wheat A-genome progenitor Triticum urartu.</title>
        <authorList>
            <person name="Ling H.Q."/>
            <person name="Zhao S."/>
            <person name="Liu D."/>
            <person name="Wang J."/>
            <person name="Sun H."/>
            <person name="Zhang C."/>
            <person name="Fan H."/>
            <person name="Li D."/>
            <person name="Dong L."/>
            <person name="Tao Y."/>
            <person name="Gao C."/>
            <person name="Wu H."/>
            <person name="Li Y."/>
            <person name="Cui Y."/>
            <person name="Guo X."/>
            <person name="Zheng S."/>
            <person name="Wang B."/>
            <person name="Yu K."/>
            <person name="Liang Q."/>
            <person name="Yang W."/>
            <person name="Lou X."/>
            <person name="Chen J."/>
            <person name="Feng M."/>
            <person name="Jian J."/>
            <person name="Zhang X."/>
            <person name="Luo G."/>
            <person name="Jiang Y."/>
            <person name="Liu J."/>
            <person name="Wang Z."/>
            <person name="Sha Y."/>
            <person name="Zhang B."/>
            <person name="Wu H."/>
            <person name="Tang D."/>
            <person name="Shen Q."/>
            <person name="Xue P."/>
            <person name="Zou S."/>
            <person name="Wang X."/>
            <person name="Liu X."/>
            <person name="Wang F."/>
            <person name="Yang Y."/>
            <person name="An X."/>
            <person name="Dong Z."/>
            <person name="Zhang K."/>
            <person name="Zhang X."/>
            <person name="Luo M.C."/>
            <person name="Dvorak J."/>
            <person name="Tong Y."/>
            <person name="Wang J."/>
            <person name="Yang H."/>
            <person name="Li Z."/>
            <person name="Wang D."/>
            <person name="Zhang A."/>
            <person name="Wang J."/>
        </authorList>
    </citation>
    <scope>NUCLEOTIDE SEQUENCE</scope>
    <source>
        <strain evidence="3">cv. G1812</strain>
    </source>
</reference>
<proteinExistence type="predicted"/>
<protein>
    <submittedName>
        <fullName evidence="2">Uncharacterized protein</fullName>
    </submittedName>
</protein>
<reference evidence="2" key="3">
    <citation type="submission" date="2022-06" db="UniProtKB">
        <authorList>
            <consortium name="EnsemblPlants"/>
        </authorList>
    </citation>
    <scope>IDENTIFICATION</scope>
</reference>
<dbReference type="EnsemblPlants" id="TuG1812G0300003857.01.T01">
    <property type="protein sequence ID" value="TuG1812G0300003857.01.T01.cds261354"/>
    <property type="gene ID" value="TuG1812G0300003857.01"/>
</dbReference>
<feature type="compositionally biased region" description="Basic and acidic residues" evidence="1">
    <location>
        <begin position="10"/>
        <end position="24"/>
    </location>
</feature>